<organism evidence="1 2">
    <name type="scientific">Morella rubra</name>
    <name type="common">Chinese bayberry</name>
    <dbReference type="NCBI Taxonomy" id="262757"/>
    <lineage>
        <taxon>Eukaryota</taxon>
        <taxon>Viridiplantae</taxon>
        <taxon>Streptophyta</taxon>
        <taxon>Embryophyta</taxon>
        <taxon>Tracheophyta</taxon>
        <taxon>Spermatophyta</taxon>
        <taxon>Magnoliopsida</taxon>
        <taxon>eudicotyledons</taxon>
        <taxon>Gunneridae</taxon>
        <taxon>Pentapetalae</taxon>
        <taxon>rosids</taxon>
        <taxon>fabids</taxon>
        <taxon>Fagales</taxon>
        <taxon>Myricaceae</taxon>
        <taxon>Morella</taxon>
    </lineage>
</organism>
<dbReference type="Proteomes" id="UP000516437">
    <property type="component" value="Chromosome 2"/>
</dbReference>
<evidence type="ECO:0000313" key="1">
    <source>
        <dbReference type="EMBL" id="KAB1222417.1"/>
    </source>
</evidence>
<dbReference type="AlphaFoldDB" id="A0A6A1WEW5"/>
<dbReference type="EMBL" id="RXIC02000020">
    <property type="protein sequence ID" value="KAB1222417.1"/>
    <property type="molecule type" value="Genomic_DNA"/>
</dbReference>
<keyword evidence="2" id="KW-1185">Reference proteome</keyword>
<name>A0A6A1WEW5_9ROSI</name>
<protein>
    <submittedName>
        <fullName evidence="1">Uncharacterized protein</fullName>
    </submittedName>
</protein>
<comment type="caution">
    <text evidence="1">The sequence shown here is derived from an EMBL/GenBank/DDBJ whole genome shotgun (WGS) entry which is preliminary data.</text>
</comment>
<gene>
    <name evidence="1" type="ORF">CJ030_MR2G028745</name>
</gene>
<sequence>MMRETRINITQGLLHVNMLVKNAVEKSTLDIKLMKGPLIANGKREYNTDGGGLDNRTKGVCVIKSRKLNVAFCNETGLKTINGPVKEILGAKHPFGAHNIDVRWPGNKIPGVIGAKGMNLFIHGGKPSGIFGRGFETFGLKMCKQWRNWRNQCLNLRGASGLYPYRRQDAPWR</sequence>
<accession>A0A6A1WEW5</accession>
<proteinExistence type="predicted"/>
<reference evidence="1 2" key="1">
    <citation type="journal article" date="2019" name="Plant Biotechnol. J.">
        <title>The red bayberry genome and genetic basis of sex determination.</title>
        <authorList>
            <person name="Jia H.M."/>
            <person name="Jia H.J."/>
            <person name="Cai Q.L."/>
            <person name="Wang Y."/>
            <person name="Zhao H.B."/>
            <person name="Yang W.F."/>
            <person name="Wang G.Y."/>
            <person name="Li Y.H."/>
            <person name="Zhan D.L."/>
            <person name="Shen Y.T."/>
            <person name="Niu Q.F."/>
            <person name="Chang L."/>
            <person name="Qiu J."/>
            <person name="Zhao L."/>
            <person name="Xie H.B."/>
            <person name="Fu W.Y."/>
            <person name="Jin J."/>
            <person name="Li X.W."/>
            <person name="Jiao Y."/>
            <person name="Zhou C.C."/>
            <person name="Tu T."/>
            <person name="Chai C.Y."/>
            <person name="Gao J.L."/>
            <person name="Fan L.J."/>
            <person name="van de Weg E."/>
            <person name="Wang J.Y."/>
            <person name="Gao Z.S."/>
        </authorList>
    </citation>
    <scope>NUCLEOTIDE SEQUENCE [LARGE SCALE GENOMIC DNA]</scope>
    <source>
        <tissue evidence="1">Leaves</tissue>
    </source>
</reference>
<evidence type="ECO:0000313" key="2">
    <source>
        <dbReference type="Proteomes" id="UP000516437"/>
    </source>
</evidence>